<evidence type="ECO:0008006" key="5">
    <source>
        <dbReference type="Google" id="ProtNLM"/>
    </source>
</evidence>
<reference evidence="3" key="3">
    <citation type="submission" date="2020-05" db="EMBL/GenBank/DDBJ databases">
        <title>Electrophorus electricus (electric eel) genome, fEleEle1, primary haplotype.</title>
        <authorList>
            <person name="Myers G."/>
            <person name="Meyer A."/>
            <person name="Fedrigo O."/>
            <person name="Formenti G."/>
            <person name="Rhie A."/>
            <person name="Tracey A."/>
            <person name="Sims Y."/>
            <person name="Jarvis E.D."/>
        </authorList>
    </citation>
    <scope>NUCLEOTIDE SEQUENCE [LARGE SCALE GENOMIC DNA]</scope>
</reference>
<dbReference type="Ensembl" id="ENSEEET00000050744.2">
    <property type="protein sequence ID" value="ENSEEEP00000050195.2"/>
    <property type="gene ID" value="ENSEEEG00000023610.2"/>
</dbReference>
<dbReference type="InterPro" id="IPR001611">
    <property type="entry name" value="Leu-rich_rpt"/>
</dbReference>
<keyword evidence="4" id="KW-1185">Reference proteome</keyword>
<sequence>HSTSLTEIQERIPASPTLGLAARGLDEAPCALWQMRELEKLNLSLNRLCALPPALGAFHNLVVLNLWGNELTSLPPEIGMLRSQRALFTHCNRLSAVPEELGRCDELEVLSLAGNQLTTLPGGLATAHRLAELNLGHNRMDIDERIRDLASLKILIVEENRLRSLLRALCHLTALELLNVDFNNLQNVPGEMYRLWRLEKLASHPLDKGLHIVHNALLKPIQDLLQGGLDALFNYLKPA</sequence>
<keyword evidence="2" id="KW-0677">Repeat</keyword>
<dbReference type="SUPFAM" id="SSF52058">
    <property type="entry name" value="L domain-like"/>
    <property type="match status" value="1"/>
</dbReference>
<dbReference type="Pfam" id="PF00560">
    <property type="entry name" value="LRR_1"/>
    <property type="match status" value="1"/>
</dbReference>
<dbReference type="GeneTree" id="ENSGT00940000164030"/>
<dbReference type="PANTHER" id="PTHR48051">
    <property type="match status" value="1"/>
</dbReference>
<dbReference type="OMA" id="SVPDEMY"/>
<evidence type="ECO:0000256" key="1">
    <source>
        <dbReference type="ARBA" id="ARBA00022614"/>
    </source>
</evidence>
<reference evidence="4" key="2">
    <citation type="journal article" date="2017" name="Sci. Adv.">
        <title>A tail of two voltages: Proteomic comparison of the three electric organs of the electric eel.</title>
        <authorList>
            <person name="Traeger L.L."/>
            <person name="Sabat G."/>
            <person name="Barrett-Wilt G.A."/>
            <person name="Wells G.B."/>
            <person name="Sussman M.R."/>
        </authorList>
    </citation>
    <scope>NUCLEOTIDE SEQUENCE [LARGE SCALE GENOMIC DNA]</scope>
</reference>
<reference evidence="3" key="4">
    <citation type="submission" date="2025-08" db="UniProtKB">
        <authorList>
            <consortium name="Ensembl"/>
        </authorList>
    </citation>
    <scope>IDENTIFICATION</scope>
</reference>
<reference evidence="4" key="1">
    <citation type="journal article" date="2014" name="Science">
        <title>Nonhuman genetics. Genomic basis for the convergent evolution of electric organs.</title>
        <authorList>
            <person name="Gallant J.R."/>
            <person name="Traeger L.L."/>
            <person name="Volkening J.D."/>
            <person name="Moffett H."/>
            <person name="Chen P.H."/>
            <person name="Novina C.D."/>
            <person name="Phillips G.N.Jr."/>
            <person name="Anand R."/>
            <person name="Wells G.B."/>
            <person name="Pinch M."/>
            <person name="Guth R."/>
            <person name="Unguez G.A."/>
            <person name="Albert J.S."/>
            <person name="Zakon H.H."/>
            <person name="Samanta M.P."/>
            <person name="Sussman M.R."/>
        </authorList>
    </citation>
    <scope>NUCLEOTIDE SEQUENCE [LARGE SCALE GENOMIC DNA]</scope>
</reference>
<dbReference type="GO" id="GO:0005737">
    <property type="term" value="C:cytoplasm"/>
    <property type="evidence" value="ECO:0007669"/>
    <property type="project" value="TreeGrafter"/>
</dbReference>
<dbReference type="InterPro" id="IPR003591">
    <property type="entry name" value="Leu-rich_rpt_typical-subtyp"/>
</dbReference>
<evidence type="ECO:0000256" key="2">
    <source>
        <dbReference type="ARBA" id="ARBA00022737"/>
    </source>
</evidence>
<dbReference type="Gene3D" id="3.80.10.10">
    <property type="entry name" value="Ribonuclease Inhibitor"/>
    <property type="match status" value="2"/>
</dbReference>
<dbReference type="AlphaFoldDB" id="A0A4W4HFS8"/>
<dbReference type="InterPro" id="IPR032675">
    <property type="entry name" value="LRR_dom_sf"/>
</dbReference>
<organism evidence="3 4">
    <name type="scientific">Electrophorus electricus</name>
    <name type="common">Electric eel</name>
    <name type="synonym">Gymnotus electricus</name>
    <dbReference type="NCBI Taxonomy" id="8005"/>
    <lineage>
        <taxon>Eukaryota</taxon>
        <taxon>Metazoa</taxon>
        <taxon>Chordata</taxon>
        <taxon>Craniata</taxon>
        <taxon>Vertebrata</taxon>
        <taxon>Euteleostomi</taxon>
        <taxon>Actinopterygii</taxon>
        <taxon>Neopterygii</taxon>
        <taxon>Teleostei</taxon>
        <taxon>Ostariophysi</taxon>
        <taxon>Gymnotiformes</taxon>
        <taxon>Gymnotoidei</taxon>
        <taxon>Gymnotidae</taxon>
        <taxon>Electrophorus</taxon>
    </lineage>
</organism>
<evidence type="ECO:0000313" key="4">
    <source>
        <dbReference type="Proteomes" id="UP000314983"/>
    </source>
</evidence>
<dbReference type="STRING" id="8005.ENSEEEP00000050195"/>
<name>A0A4W4HFS8_ELEEL</name>
<evidence type="ECO:0000313" key="3">
    <source>
        <dbReference type="Ensembl" id="ENSEEEP00000050195.2"/>
    </source>
</evidence>
<dbReference type="PROSITE" id="PS51450">
    <property type="entry name" value="LRR"/>
    <property type="match status" value="1"/>
</dbReference>
<dbReference type="Pfam" id="PF13855">
    <property type="entry name" value="LRR_8"/>
    <property type="match status" value="1"/>
</dbReference>
<keyword evidence="1" id="KW-0433">Leucine-rich repeat</keyword>
<accession>A0A4W4HFS8</accession>
<proteinExistence type="predicted"/>
<dbReference type="Proteomes" id="UP000314983">
    <property type="component" value="Chromosome 7"/>
</dbReference>
<dbReference type="SMART" id="SM00369">
    <property type="entry name" value="LRR_TYP"/>
    <property type="match status" value="6"/>
</dbReference>
<protein>
    <recommendedName>
        <fullName evidence="5">Leucine rich repeat containing 30a</fullName>
    </recommendedName>
</protein>
<dbReference type="InterPro" id="IPR050216">
    <property type="entry name" value="LRR_domain-containing"/>
</dbReference>
<dbReference type="PANTHER" id="PTHR48051:SF13">
    <property type="entry name" value="LEUCINE-RICH REPEAT-CONTAINING PROTEIN 30"/>
    <property type="match status" value="1"/>
</dbReference>
<reference evidence="3" key="5">
    <citation type="submission" date="2025-09" db="UniProtKB">
        <authorList>
            <consortium name="Ensembl"/>
        </authorList>
    </citation>
    <scope>IDENTIFICATION</scope>
</reference>